<reference evidence="4" key="1">
    <citation type="journal article" date="2021" name="Proc. Natl. Acad. Sci. U.S.A.">
        <title>A Catalog of Tens of Thousands of Viruses from Human Metagenomes Reveals Hidden Associations with Chronic Diseases.</title>
        <authorList>
            <person name="Tisza M.J."/>
            <person name="Buck C.B."/>
        </authorList>
    </citation>
    <scope>NUCLEOTIDE SEQUENCE</scope>
    <source>
        <strain evidence="4">Ct7113</strain>
    </source>
</reference>
<keyword evidence="2" id="KW-1227">Viral tail protein</keyword>
<name>A0A8S5UXY0_9CAUD</name>
<dbReference type="InterPro" id="IPR036388">
    <property type="entry name" value="WH-like_DNA-bd_sf"/>
</dbReference>
<dbReference type="InterPro" id="IPR030392">
    <property type="entry name" value="S74_ICA"/>
</dbReference>
<proteinExistence type="predicted"/>
<keyword evidence="2" id="KW-0946">Virion</keyword>
<evidence type="ECO:0000313" key="4">
    <source>
        <dbReference type="EMBL" id="DAF99329.1"/>
    </source>
</evidence>
<evidence type="ECO:0000256" key="1">
    <source>
        <dbReference type="ARBA" id="ARBA00004328"/>
    </source>
</evidence>
<dbReference type="EMBL" id="BK016164">
    <property type="protein sequence ID" value="DAF99329.1"/>
    <property type="molecule type" value="Genomic_DNA"/>
</dbReference>
<dbReference type="PROSITE" id="PS51688">
    <property type="entry name" value="ICA"/>
    <property type="match status" value="1"/>
</dbReference>
<organism evidence="4">
    <name type="scientific">Myoviridae sp. ct7113</name>
    <dbReference type="NCBI Taxonomy" id="2825037"/>
    <lineage>
        <taxon>Viruses</taxon>
        <taxon>Duplodnaviria</taxon>
        <taxon>Heunggongvirae</taxon>
        <taxon>Uroviricota</taxon>
        <taxon>Caudoviricetes</taxon>
    </lineage>
</organism>
<dbReference type="Pfam" id="PF07902">
    <property type="entry name" value="Gp58"/>
    <property type="match status" value="1"/>
</dbReference>
<dbReference type="Pfam" id="PF13884">
    <property type="entry name" value="Peptidase_S74"/>
    <property type="match status" value="1"/>
</dbReference>
<accession>A0A8S5UXY0</accession>
<dbReference type="InterPro" id="IPR012892">
    <property type="entry name" value="Gp58"/>
</dbReference>
<sequence length="414" mass="45536">MPSNWLYIDTNFPAFTGEESMEEKVTSIQDYMYLLVEQLRYTLHNLDLGNMNKTAKERWESAITEPIYAKIEDDEERILQLAIDAGALALRISDSEGNITQLQATAEGLQTRVSDNEGNISTLQQTAQGLAIAIADQSGSISTLQQTASSLSTRISNTDGRVTTLQQTVNGFSLRASNDGEDSTISLMSNGVVVSSANIWFSGLVAFTDLERSNRYTIINADNITTGTIRANLVDVSNCFTLTSGGRSYGYMGCGYGSDGVSMTYGAILSGSNEDYYFIATNAGARMTGDGASIWCSGGCYATEELTVRSDRRAKKDIDYNMSRYEDFFRALKPCSFRMRDGKSGRLHTGYIAQEVEEALGEAGLTNGDFAGLVINPETDAFEYGLRYADFSALHTYMIQRLEERVRALERSRT</sequence>
<dbReference type="Gene3D" id="1.10.10.10">
    <property type="entry name" value="Winged helix-like DNA-binding domain superfamily/Winged helix DNA-binding domain"/>
    <property type="match status" value="1"/>
</dbReference>
<evidence type="ECO:0000256" key="2">
    <source>
        <dbReference type="ARBA" id="ARBA00022732"/>
    </source>
</evidence>
<feature type="domain" description="Peptidase S74" evidence="3">
    <location>
        <begin position="310"/>
        <end position="413"/>
    </location>
</feature>
<comment type="subcellular location">
    <subcellularLocation>
        <location evidence="1">Virion</location>
    </subcellularLocation>
</comment>
<dbReference type="Gene3D" id="1.20.5.340">
    <property type="match status" value="1"/>
</dbReference>
<evidence type="ECO:0000259" key="3">
    <source>
        <dbReference type="PROSITE" id="PS51688"/>
    </source>
</evidence>
<dbReference type="GO" id="GO:0098015">
    <property type="term" value="C:virus tail"/>
    <property type="evidence" value="ECO:0007669"/>
    <property type="project" value="UniProtKB-KW"/>
</dbReference>
<protein>
    <submittedName>
        <fullName evidence="4">Endosialidase chaperone</fullName>
    </submittedName>
</protein>